<evidence type="ECO:0000259" key="7">
    <source>
        <dbReference type="Pfam" id="PF04542"/>
    </source>
</evidence>
<evidence type="ECO:0000256" key="1">
    <source>
        <dbReference type="ARBA" id="ARBA00010641"/>
    </source>
</evidence>
<evidence type="ECO:0000259" key="8">
    <source>
        <dbReference type="Pfam" id="PF08281"/>
    </source>
</evidence>
<evidence type="ECO:0000256" key="5">
    <source>
        <dbReference type="ARBA" id="ARBA00023163"/>
    </source>
</evidence>
<dbReference type="Pfam" id="PF04542">
    <property type="entry name" value="Sigma70_r2"/>
    <property type="match status" value="1"/>
</dbReference>
<evidence type="ECO:0000256" key="4">
    <source>
        <dbReference type="ARBA" id="ARBA00023125"/>
    </source>
</evidence>
<dbReference type="InterPro" id="IPR013249">
    <property type="entry name" value="RNA_pol_sigma70_r4_t2"/>
</dbReference>
<keyword evidence="5" id="KW-0804">Transcription</keyword>
<comment type="caution">
    <text evidence="9">The sequence shown here is derived from an EMBL/GenBank/DDBJ whole genome shotgun (WGS) entry which is preliminary data.</text>
</comment>
<proteinExistence type="inferred from homology"/>
<dbReference type="InterPro" id="IPR014284">
    <property type="entry name" value="RNA_pol_sigma-70_dom"/>
</dbReference>
<evidence type="ECO:0000256" key="2">
    <source>
        <dbReference type="ARBA" id="ARBA00023015"/>
    </source>
</evidence>
<gene>
    <name evidence="9" type="ORF">V1633_31835</name>
</gene>
<sequence>MDDRDRPLLHRVATGDQRAFAELYARHGRALLAYAEGLLADRGRAEEAVQDTLLALWRGATSFEGRSTVRTWLFGICRRQALNRIPGRHPVSVPVEAAAGIPSAEPGPEAVALARADARAVAAALAELPSGHREVLDLAFGAGLAQAEIAEVLGIPVGTVKSRLFHARASLVRALPADPSTATPTTSTTAPAPPGSPASVGSSGRRTGR</sequence>
<dbReference type="PANTHER" id="PTHR43133:SF8">
    <property type="entry name" value="RNA POLYMERASE SIGMA FACTOR HI_1459-RELATED"/>
    <property type="match status" value="1"/>
</dbReference>
<feature type="compositionally biased region" description="Low complexity" evidence="6">
    <location>
        <begin position="197"/>
        <end position="209"/>
    </location>
</feature>
<dbReference type="Proteomes" id="UP001332243">
    <property type="component" value="Unassembled WGS sequence"/>
</dbReference>
<evidence type="ECO:0000256" key="6">
    <source>
        <dbReference type="SAM" id="MobiDB-lite"/>
    </source>
</evidence>
<keyword evidence="2" id="KW-0805">Transcription regulation</keyword>
<dbReference type="InterPro" id="IPR013324">
    <property type="entry name" value="RNA_pol_sigma_r3/r4-like"/>
</dbReference>
<comment type="similarity">
    <text evidence="1">Belongs to the sigma-70 factor family. ECF subfamily.</text>
</comment>
<organism evidence="9 10">
    <name type="scientific">Plantactinospora sonchi</name>
    <dbReference type="NCBI Taxonomy" id="1544735"/>
    <lineage>
        <taxon>Bacteria</taxon>
        <taxon>Bacillati</taxon>
        <taxon>Actinomycetota</taxon>
        <taxon>Actinomycetes</taxon>
        <taxon>Micromonosporales</taxon>
        <taxon>Micromonosporaceae</taxon>
        <taxon>Plantactinospora</taxon>
    </lineage>
</organism>
<reference evidence="9 10" key="1">
    <citation type="submission" date="2024-01" db="EMBL/GenBank/DDBJ databases">
        <title>Genome insights into Plantactinospora sonchi sp. nov.</title>
        <authorList>
            <person name="Wang L."/>
        </authorList>
    </citation>
    <scope>NUCLEOTIDE SEQUENCE [LARGE SCALE GENOMIC DNA]</scope>
    <source>
        <strain evidence="9 10">NEAU-QY2</strain>
    </source>
</reference>
<dbReference type="NCBIfam" id="TIGR02937">
    <property type="entry name" value="sigma70-ECF"/>
    <property type="match status" value="1"/>
</dbReference>
<dbReference type="InterPro" id="IPR007627">
    <property type="entry name" value="RNA_pol_sigma70_r2"/>
</dbReference>
<feature type="domain" description="RNA polymerase sigma-70 region 2" evidence="7">
    <location>
        <begin position="23"/>
        <end position="85"/>
    </location>
</feature>
<name>A0ABU7S2R2_9ACTN</name>
<dbReference type="InterPro" id="IPR039425">
    <property type="entry name" value="RNA_pol_sigma-70-like"/>
</dbReference>
<feature type="compositionally biased region" description="Low complexity" evidence="6">
    <location>
        <begin position="176"/>
        <end position="190"/>
    </location>
</feature>
<dbReference type="RefSeq" id="WP_331218018.1">
    <property type="nucleotide sequence ID" value="NZ_JAZGQK010000034.1"/>
</dbReference>
<feature type="region of interest" description="Disordered" evidence="6">
    <location>
        <begin position="176"/>
        <end position="209"/>
    </location>
</feature>
<dbReference type="Gene3D" id="1.10.1740.10">
    <property type="match status" value="1"/>
</dbReference>
<dbReference type="PANTHER" id="PTHR43133">
    <property type="entry name" value="RNA POLYMERASE ECF-TYPE SIGMA FACTO"/>
    <property type="match status" value="1"/>
</dbReference>
<dbReference type="Gene3D" id="1.10.10.10">
    <property type="entry name" value="Winged helix-like DNA-binding domain superfamily/Winged helix DNA-binding domain"/>
    <property type="match status" value="1"/>
</dbReference>
<evidence type="ECO:0000256" key="3">
    <source>
        <dbReference type="ARBA" id="ARBA00023082"/>
    </source>
</evidence>
<dbReference type="SUPFAM" id="SSF88659">
    <property type="entry name" value="Sigma3 and sigma4 domains of RNA polymerase sigma factors"/>
    <property type="match status" value="1"/>
</dbReference>
<accession>A0ABU7S2R2</accession>
<dbReference type="SUPFAM" id="SSF88946">
    <property type="entry name" value="Sigma2 domain of RNA polymerase sigma factors"/>
    <property type="match status" value="1"/>
</dbReference>
<dbReference type="InterPro" id="IPR036388">
    <property type="entry name" value="WH-like_DNA-bd_sf"/>
</dbReference>
<evidence type="ECO:0000313" key="9">
    <source>
        <dbReference type="EMBL" id="MEE6263080.1"/>
    </source>
</evidence>
<dbReference type="CDD" id="cd06171">
    <property type="entry name" value="Sigma70_r4"/>
    <property type="match status" value="1"/>
</dbReference>
<keyword evidence="4" id="KW-0238">DNA-binding</keyword>
<dbReference type="EMBL" id="JAZGQK010000034">
    <property type="protein sequence ID" value="MEE6263080.1"/>
    <property type="molecule type" value="Genomic_DNA"/>
</dbReference>
<protein>
    <submittedName>
        <fullName evidence="9">Sigma-70 family RNA polymerase sigma factor</fullName>
    </submittedName>
</protein>
<dbReference type="InterPro" id="IPR013325">
    <property type="entry name" value="RNA_pol_sigma_r2"/>
</dbReference>
<evidence type="ECO:0000313" key="10">
    <source>
        <dbReference type="Proteomes" id="UP001332243"/>
    </source>
</evidence>
<keyword evidence="3" id="KW-0731">Sigma factor</keyword>
<keyword evidence="10" id="KW-1185">Reference proteome</keyword>
<feature type="domain" description="RNA polymerase sigma factor 70 region 4 type 2" evidence="8">
    <location>
        <begin position="119"/>
        <end position="171"/>
    </location>
</feature>
<dbReference type="Pfam" id="PF08281">
    <property type="entry name" value="Sigma70_r4_2"/>
    <property type="match status" value="1"/>
</dbReference>